<sequence length="350" mass="38483">MVESVCELIGFCLGVVGLIGASTVTGLPMWKVTAFIQENIIVMETRWEGLWMNCYRQANIRMQCKVYDSVLYLPPELQAARGLMCCSVVLSFLALVASLPGLHCISCFPDHTRVKSLIIVVAGSMEIMAAICVLIPVSWTAHTIIQDFYNPLLLDAQRRELGEALYIGWVTAFILCASGVVFLACRSYQSNNNQPVYAPYRLKTTHFQYPNPTPSSISSFSHQPLLLNHHSFSSQQPSPLVYNVLATPPSGQTQLYNVPVVYPANIMPVQHHPSLHSSHDSRRISIPINPLNSGTFSTHPSLRSTPPAAGYDGNFGTVVQPTVPFPTMYKQKNTGSPQPSSTHSSSGVYI</sequence>
<comment type="subcellular location">
    <subcellularLocation>
        <location evidence="1">Cell junction</location>
        <location evidence="1">Tight junction</location>
    </subcellularLocation>
    <subcellularLocation>
        <location evidence="2">Cell membrane</location>
        <topology evidence="2">Multi-pass membrane protein</topology>
    </subcellularLocation>
</comment>
<evidence type="ECO:0000256" key="7">
    <source>
        <dbReference type="ARBA" id="ARBA00022949"/>
    </source>
</evidence>
<dbReference type="GO" id="GO:0005886">
    <property type="term" value="C:plasma membrane"/>
    <property type="evidence" value="ECO:0007669"/>
    <property type="project" value="UniProtKB-SubCell"/>
</dbReference>
<evidence type="ECO:0000256" key="10">
    <source>
        <dbReference type="SAM" id="MobiDB-lite"/>
    </source>
</evidence>
<evidence type="ECO:0000256" key="9">
    <source>
        <dbReference type="ARBA" id="ARBA00023136"/>
    </source>
</evidence>
<dbReference type="InterPro" id="IPR004031">
    <property type="entry name" value="PMP22/EMP/MP20/Claudin"/>
</dbReference>
<evidence type="ECO:0000256" key="1">
    <source>
        <dbReference type="ARBA" id="ARBA00004435"/>
    </source>
</evidence>
<keyword evidence="8 11" id="KW-1133">Transmembrane helix</keyword>
<evidence type="ECO:0000256" key="2">
    <source>
        <dbReference type="ARBA" id="ARBA00004651"/>
    </source>
</evidence>
<name>A0AA88SGJ0_TACVA</name>
<dbReference type="Proteomes" id="UP001187315">
    <property type="component" value="Unassembled WGS sequence"/>
</dbReference>
<dbReference type="InterPro" id="IPR017974">
    <property type="entry name" value="Claudin_CS"/>
</dbReference>
<dbReference type="PROSITE" id="PS01346">
    <property type="entry name" value="CLAUDIN"/>
    <property type="match status" value="1"/>
</dbReference>
<gene>
    <name evidence="12" type="ORF">Q7C36_016190</name>
</gene>
<comment type="caution">
    <text evidence="12">The sequence shown here is derived from an EMBL/GenBank/DDBJ whole genome shotgun (WGS) entry which is preliminary data.</text>
</comment>
<dbReference type="FunFam" id="1.20.140.150:FF:000001">
    <property type="entry name" value="Claudin"/>
    <property type="match status" value="1"/>
</dbReference>
<evidence type="ECO:0000313" key="12">
    <source>
        <dbReference type="EMBL" id="KAK2831104.1"/>
    </source>
</evidence>
<feature type="transmembrane region" description="Helical" evidence="11">
    <location>
        <begin position="117"/>
        <end position="145"/>
    </location>
</feature>
<evidence type="ECO:0000256" key="6">
    <source>
        <dbReference type="ARBA" id="ARBA00022692"/>
    </source>
</evidence>
<evidence type="ECO:0000313" key="13">
    <source>
        <dbReference type="Proteomes" id="UP001187315"/>
    </source>
</evidence>
<dbReference type="EMBL" id="JAVHJS010000017">
    <property type="protein sequence ID" value="KAK2831104.1"/>
    <property type="molecule type" value="Genomic_DNA"/>
</dbReference>
<reference evidence="12" key="1">
    <citation type="submission" date="2023-08" db="EMBL/GenBank/DDBJ databases">
        <title>Pelteobagrus vachellii genome.</title>
        <authorList>
            <person name="Liu H."/>
        </authorList>
    </citation>
    <scope>NUCLEOTIDE SEQUENCE</scope>
    <source>
        <strain evidence="12">PRFRI_2022a</strain>
        <tissue evidence="12">Muscle</tissue>
    </source>
</reference>
<feature type="region of interest" description="Disordered" evidence="10">
    <location>
        <begin position="328"/>
        <end position="350"/>
    </location>
</feature>
<protein>
    <recommendedName>
        <fullName evidence="14">Claudin</fullName>
    </recommendedName>
</protein>
<organism evidence="12 13">
    <name type="scientific">Tachysurus vachellii</name>
    <name type="common">Darkbarbel catfish</name>
    <name type="synonym">Pelteobagrus vachellii</name>
    <dbReference type="NCBI Taxonomy" id="175792"/>
    <lineage>
        <taxon>Eukaryota</taxon>
        <taxon>Metazoa</taxon>
        <taxon>Chordata</taxon>
        <taxon>Craniata</taxon>
        <taxon>Vertebrata</taxon>
        <taxon>Euteleostomi</taxon>
        <taxon>Actinopterygii</taxon>
        <taxon>Neopterygii</taxon>
        <taxon>Teleostei</taxon>
        <taxon>Ostariophysi</taxon>
        <taxon>Siluriformes</taxon>
        <taxon>Bagridae</taxon>
        <taxon>Tachysurus</taxon>
    </lineage>
</organism>
<dbReference type="PRINTS" id="PR01077">
    <property type="entry name" value="CLAUDIN"/>
</dbReference>
<dbReference type="Gene3D" id="1.20.140.150">
    <property type="match status" value="1"/>
</dbReference>
<evidence type="ECO:0008006" key="14">
    <source>
        <dbReference type="Google" id="ProtNLM"/>
    </source>
</evidence>
<proteinExistence type="inferred from homology"/>
<accession>A0AA88SGJ0</accession>
<evidence type="ECO:0000256" key="8">
    <source>
        <dbReference type="ARBA" id="ARBA00022989"/>
    </source>
</evidence>
<dbReference type="PANTHER" id="PTHR12002">
    <property type="entry name" value="CLAUDIN"/>
    <property type="match status" value="1"/>
</dbReference>
<evidence type="ECO:0000256" key="11">
    <source>
        <dbReference type="SAM" id="Phobius"/>
    </source>
</evidence>
<evidence type="ECO:0000256" key="3">
    <source>
        <dbReference type="ARBA" id="ARBA00008295"/>
    </source>
</evidence>
<evidence type="ECO:0000256" key="5">
    <source>
        <dbReference type="ARBA" id="ARBA00022475"/>
    </source>
</evidence>
<dbReference type="InterPro" id="IPR006187">
    <property type="entry name" value="Claudin"/>
</dbReference>
<keyword evidence="5" id="KW-1003">Cell membrane</keyword>
<evidence type="ECO:0000256" key="4">
    <source>
        <dbReference type="ARBA" id="ARBA00022427"/>
    </source>
</evidence>
<feature type="transmembrane region" description="Helical" evidence="11">
    <location>
        <begin position="79"/>
        <end position="105"/>
    </location>
</feature>
<dbReference type="GO" id="GO:0005198">
    <property type="term" value="F:structural molecule activity"/>
    <property type="evidence" value="ECO:0007669"/>
    <property type="project" value="InterPro"/>
</dbReference>
<feature type="transmembrane region" description="Helical" evidence="11">
    <location>
        <begin position="165"/>
        <end position="185"/>
    </location>
</feature>
<keyword evidence="6 11" id="KW-0812">Transmembrane</keyword>
<comment type="similarity">
    <text evidence="3">Belongs to the claudin family.</text>
</comment>
<dbReference type="Pfam" id="PF00822">
    <property type="entry name" value="PMP22_Claudin"/>
    <property type="match status" value="1"/>
</dbReference>
<keyword evidence="4" id="KW-0796">Tight junction</keyword>
<keyword evidence="9 11" id="KW-0472">Membrane</keyword>
<dbReference type="AlphaFoldDB" id="A0AA88SGJ0"/>
<feature type="compositionally biased region" description="Low complexity" evidence="10">
    <location>
        <begin position="334"/>
        <end position="350"/>
    </location>
</feature>
<keyword evidence="7" id="KW-0965">Cell junction</keyword>
<dbReference type="GO" id="GO:0005923">
    <property type="term" value="C:bicellular tight junction"/>
    <property type="evidence" value="ECO:0007669"/>
    <property type="project" value="UniProtKB-SubCell"/>
</dbReference>
<keyword evidence="13" id="KW-1185">Reference proteome</keyword>
<feature type="transmembrane region" description="Helical" evidence="11">
    <location>
        <begin position="7"/>
        <end position="30"/>
    </location>
</feature>